<dbReference type="Gene3D" id="3.30.365.10">
    <property type="entry name" value="Aldehyde oxidase/xanthine dehydrogenase, molybdopterin binding domain"/>
    <property type="match status" value="4"/>
</dbReference>
<evidence type="ECO:0000313" key="13">
    <source>
        <dbReference type="EMBL" id="RBP41082.1"/>
    </source>
</evidence>
<dbReference type="GO" id="GO:0016491">
    <property type="term" value="F:oxidoreductase activity"/>
    <property type="evidence" value="ECO:0007669"/>
    <property type="project" value="UniProtKB-KW"/>
</dbReference>
<dbReference type="GO" id="GO:0030151">
    <property type="term" value="F:molybdenum ion binding"/>
    <property type="evidence" value="ECO:0007669"/>
    <property type="project" value="InterPro"/>
</dbReference>
<dbReference type="Pfam" id="PF20256">
    <property type="entry name" value="MoCoBD_2"/>
    <property type="match status" value="1"/>
</dbReference>
<keyword evidence="7" id="KW-0560">Oxidoreductase</keyword>
<dbReference type="GO" id="GO:0005506">
    <property type="term" value="F:iron ion binding"/>
    <property type="evidence" value="ECO:0007669"/>
    <property type="project" value="InterPro"/>
</dbReference>
<dbReference type="FunFam" id="3.30.365.10:FF:000002">
    <property type="entry name" value="Xanthine dehydrogenase oxidase"/>
    <property type="match status" value="1"/>
</dbReference>
<comment type="caution">
    <text evidence="13">The sequence shown here is derived from an EMBL/GenBank/DDBJ whole genome shotgun (WGS) entry which is preliminary data.</text>
</comment>
<dbReference type="PANTHER" id="PTHR11908">
    <property type="entry name" value="XANTHINE DEHYDROGENASE"/>
    <property type="match status" value="1"/>
</dbReference>
<sequence>MSVKAYQTVGKSLPHESAHLHVMGSAQYTDDIPEFASTLHAAIGMSARAHARIVSMDLSAVASAPGVVAVVTLDDVPGEKYHGPYQDDEPVFADGKVEYLGQPMFAVAATSHDLARRAVSLAKIEYEDLDPVLTVEEGAARKSYVLPPVHISKGNVPSLLEQGPNRHQGELHCGGQEQFYLEGQVAYAMLGENNEIQLYSSTQHPSEMQAMVAHILGQAAHTVKVQCRRMGGGFGGKESQSWPFAAAAALLAKRTGRPVKVRADRDDDFMITGKRHDFRVLYDVAYTDDGLIKAVAFEQQLRCGFSADLSGAVADRQVFHSDNAYYLEAFDILSLRIKTNSQSNTAFRGFGGPQGILCIEYVIDDIARRLGKDPLDVRKLNFYGRTERNVTPYQMVVEDNVVHELVDQLEASSKYRERRKQVDQFNAQNRILKKGLALVPVKFGISFTATFLNQAGALLHVYTDGSALINHGGTEMGQGLNTKVAQVVAEELGIDMERVRVSSTDTSKVPNTSATAASTGTDLNGKAAQDAARKIKAALVEFAADHYGCDAHDIVFRSNQVVCGDRVTLSFADFVQKAYMARVPLWSSGFYKTPKIHYDLKTLTGRPFYYFVYAAACAEVIIDTLTGENRLVRADILYDAGRSINPAVDLGQVEGGFIQGVGWLTTEELWWDAKGKLMTHAPSTYKIPSVSDCPEALHVEFFENGNTENNIFQSKAMGEPPLPTAISVFLAIRDAIASTAAPGVTVPLDAPATAERVLWALDKVKEGSELCADMAAFDADANVPAALEPVMSMPGPGAGNV</sequence>
<dbReference type="SUPFAM" id="SSF56003">
    <property type="entry name" value="Molybdenum cofactor-binding domain"/>
    <property type="match status" value="1"/>
</dbReference>
<proteinExistence type="inferred from homology"/>
<keyword evidence="8" id="KW-0408">Iron</keyword>
<gene>
    <name evidence="13" type="ORF">DFR37_103428</name>
</gene>
<evidence type="ECO:0000313" key="14">
    <source>
        <dbReference type="Proteomes" id="UP000253628"/>
    </source>
</evidence>
<evidence type="ECO:0000256" key="10">
    <source>
        <dbReference type="ARBA" id="ARBA00034078"/>
    </source>
</evidence>
<evidence type="ECO:0000256" key="4">
    <source>
        <dbReference type="ARBA" id="ARBA00022505"/>
    </source>
</evidence>
<dbReference type="Pfam" id="PF02738">
    <property type="entry name" value="MoCoBD_1"/>
    <property type="match status" value="1"/>
</dbReference>
<comment type="cofactor">
    <cofactor evidence="2">
        <name>FAD</name>
        <dbReference type="ChEBI" id="CHEBI:57692"/>
    </cofactor>
</comment>
<evidence type="ECO:0000256" key="1">
    <source>
        <dbReference type="ARBA" id="ARBA00001924"/>
    </source>
</evidence>
<dbReference type="PANTHER" id="PTHR11908:SF132">
    <property type="entry name" value="ALDEHYDE OXIDASE 1-RELATED"/>
    <property type="match status" value="1"/>
</dbReference>
<protein>
    <submittedName>
        <fullName evidence="13">Xanthine dehydrogenase molybdenum binding subunit apoprotein</fullName>
    </submittedName>
</protein>
<evidence type="ECO:0000256" key="2">
    <source>
        <dbReference type="ARBA" id="ARBA00001974"/>
    </source>
</evidence>
<comment type="cofactor">
    <cofactor evidence="1">
        <name>Mo-molybdopterin</name>
        <dbReference type="ChEBI" id="CHEBI:71302"/>
    </cofactor>
</comment>
<dbReference type="OrthoDB" id="9758509at2"/>
<evidence type="ECO:0000256" key="5">
    <source>
        <dbReference type="ARBA" id="ARBA00022714"/>
    </source>
</evidence>
<evidence type="ECO:0000256" key="9">
    <source>
        <dbReference type="ARBA" id="ARBA00023014"/>
    </source>
</evidence>
<dbReference type="InterPro" id="IPR037165">
    <property type="entry name" value="AldOxase/xan_DH_Mopterin-bd_sf"/>
</dbReference>
<evidence type="ECO:0000259" key="12">
    <source>
        <dbReference type="SMART" id="SM01008"/>
    </source>
</evidence>
<dbReference type="GO" id="GO:0051537">
    <property type="term" value="F:2 iron, 2 sulfur cluster binding"/>
    <property type="evidence" value="ECO:0007669"/>
    <property type="project" value="UniProtKB-KW"/>
</dbReference>
<name>A0A366HHS2_9BURK</name>
<keyword evidence="9" id="KW-0411">Iron-sulfur</keyword>
<evidence type="ECO:0000256" key="11">
    <source>
        <dbReference type="ARBA" id="ARBA00053029"/>
    </source>
</evidence>
<reference evidence="13 14" key="1">
    <citation type="submission" date="2018-06" db="EMBL/GenBank/DDBJ databases">
        <title>Genomic Encyclopedia of Type Strains, Phase IV (KMG-IV): sequencing the most valuable type-strain genomes for metagenomic binning, comparative biology and taxonomic classification.</title>
        <authorList>
            <person name="Goeker M."/>
        </authorList>
    </citation>
    <scope>NUCLEOTIDE SEQUENCE [LARGE SCALE GENOMIC DNA]</scope>
    <source>
        <strain evidence="13 14">DSM 25520</strain>
    </source>
</reference>
<dbReference type="Gene3D" id="3.90.1170.50">
    <property type="entry name" value="Aldehyde oxidase/xanthine dehydrogenase, a/b hammerhead"/>
    <property type="match status" value="1"/>
</dbReference>
<evidence type="ECO:0000256" key="8">
    <source>
        <dbReference type="ARBA" id="ARBA00023004"/>
    </source>
</evidence>
<keyword evidence="14" id="KW-1185">Reference proteome</keyword>
<dbReference type="AlphaFoldDB" id="A0A366HHS2"/>
<evidence type="ECO:0000256" key="6">
    <source>
        <dbReference type="ARBA" id="ARBA00022723"/>
    </source>
</evidence>
<comment type="cofactor">
    <cofactor evidence="11">
        <name>Mo-molybdopterin cytosine dinucleotide</name>
        <dbReference type="ChEBI" id="CHEBI:71308"/>
    </cofactor>
</comment>
<dbReference type="Proteomes" id="UP000253628">
    <property type="component" value="Unassembled WGS sequence"/>
</dbReference>
<organism evidence="13 14">
    <name type="scientific">Eoetvoesiella caeni</name>
    <dbReference type="NCBI Taxonomy" id="645616"/>
    <lineage>
        <taxon>Bacteria</taxon>
        <taxon>Pseudomonadati</taxon>
        <taxon>Pseudomonadota</taxon>
        <taxon>Betaproteobacteria</taxon>
        <taxon>Burkholderiales</taxon>
        <taxon>Alcaligenaceae</taxon>
        <taxon>Eoetvoesiella</taxon>
    </lineage>
</organism>
<evidence type="ECO:0000256" key="3">
    <source>
        <dbReference type="ARBA" id="ARBA00006849"/>
    </source>
</evidence>
<dbReference type="Pfam" id="PF01315">
    <property type="entry name" value="Ald_Xan_dh_C"/>
    <property type="match status" value="1"/>
</dbReference>
<keyword evidence="4" id="KW-0500">Molybdenum</keyword>
<comment type="similarity">
    <text evidence="3">Belongs to the xanthine dehydrogenase family.</text>
</comment>
<dbReference type="InterPro" id="IPR046867">
    <property type="entry name" value="AldOxase/xan_DH_MoCoBD2"/>
</dbReference>
<feature type="domain" description="Aldehyde oxidase/xanthine dehydrogenase a/b hammerhead" evidence="12">
    <location>
        <begin position="23"/>
        <end position="130"/>
    </location>
</feature>
<dbReference type="InterPro" id="IPR036856">
    <property type="entry name" value="Ald_Oxase/Xan_DH_a/b_sf"/>
</dbReference>
<dbReference type="SMART" id="SM01008">
    <property type="entry name" value="Ald_Xan_dh_C"/>
    <property type="match status" value="1"/>
</dbReference>
<keyword evidence="6" id="KW-0479">Metal-binding</keyword>
<dbReference type="RefSeq" id="WP_113932820.1">
    <property type="nucleotide sequence ID" value="NZ_JACCEU010000004.1"/>
</dbReference>
<dbReference type="InterPro" id="IPR000674">
    <property type="entry name" value="Ald_Oxase/Xan_DH_a/b"/>
</dbReference>
<accession>A0A366HHS2</accession>
<dbReference type="InterPro" id="IPR014309">
    <property type="entry name" value="Xanthine_DH_Mopterin-bd_su"/>
</dbReference>
<dbReference type="FunFam" id="3.30.365.10:FF:000001">
    <property type="entry name" value="Xanthine dehydrogenase oxidase"/>
    <property type="match status" value="1"/>
</dbReference>
<dbReference type="SUPFAM" id="SSF54665">
    <property type="entry name" value="CO dehydrogenase molybdoprotein N-domain-like"/>
    <property type="match status" value="1"/>
</dbReference>
<keyword evidence="5" id="KW-0001">2Fe-2S</keyword>
<dbReference type="NCBIfam" id="TIGR02965">
    <property type="entry name" value="xanthine_xdhB"/>
    <property type="match status" value="1"/>
</dbReference>
<evidence type="ECO:0000256" key="7">
    <source>
        <dbReference type="ARBA" id="ARBA00023002"/>
    </source>
</evidence>
<comment type="cofactor">
    <cofactor evidence="10">
        <name>[2Fe-2S] cluster</name>
        <dbReference type="ChEBI" id="CHEBI:190135"/>
    </cofactor>
</comment>
<dbReference type="InterPro" id="IPR008274">
    <property type="entry name" value="AldOxase/xan_DH_MoCoBD1"/>
</dbReference>
<dbReference type="EMBL" id="QNRQ01000003">
    <property type="protein sequence ID" value="RBP41082.1"/>
    <property type="molecule type" value="Genomic_DNA"/>
</dbReference>
<dbReference type="InterPro" id="IPR016208">
    <property type="entry name" value="Ald_Oxase/xanthine_DH-like"/>
</dbReference>